<reference evidence="2" key="1">
    <citation type="submission" date="2018-01" db="EMBL/GenBank/DDBJ databases">
        <authorList>
            <person name="Mao J.F."/>
        </authorList>
    </citation>
    <scope>NUCLEOTIDE SEQUENCE</scope>
    <source>
        <strain evidence="2">Huo1</strain>
        <tissue evidence="2">Leaf</tissue>
    </source>
</reference>
<keyword evidence="3" id="KW-1185">Reference proteome</keyword>
<sequence>MLKAQPLMMVPVDSRMMDSVMVLGVASADAFTDKVIRLTGAARYLDGWRPSPHRSISTQRPFSVKSPSSPKGKSGGSIDGGADLLRESKRNARRRSKKMAESLFYRLKNPHKNYPDNFSEEELQMIGLGYDRLVRFMDKDDPNLKHPYDWYKYGEFGPYSWRGIVLGDPIRGDFSDERVTMIGEVRDQEEWEKIEQHDMAREFQRRLDAMDKGRKKRYFWVFVRHPKWRVSDLPWQQWTLVCEVALEAGDQRLDKWTLMGRLGNKARAMITQCAAWMRPDIIYVKRPVYQCRFEPQDDFFQPLVPLLDPETEKDYMCELVRDDGSVEMCTYFGGLCKIVRISPKAFVDDVTNAYEKLSDDDKSKCLEFLLGNHPMLLLHPYTKEWKAKLEEMELGCDAPDDDDDGRKKEDPDDVILDVKDAGDEVLGIQEYEPEEDDNIDATEKYYEDMGIQKKEREEGDELEMRERNESFYQTQFTSQAMEKMIGCPLHFRIELNEGKKELDMKMKQMLLSPLCYMVLYTEFPKTELCFSDATCRSGNMLIFWVLSGHCTRWPHSLGARGQRHPMLYQPLPDSLVWCFAARIEGEIVT</sequence>
<dbReference type="EMBL" id="PNBA02000011">
    <property type="protein sequence ID" value="KAG6408729.1"/>
    <property type="molecule type" value="Genomic_DNA"/>
</dbReference>
<evidence type="ECO:0000313" key="3">
    <source>
        <dbReference type="Proteomes" id="UP000298416"/>
    </source>
</evidence>
<protein>
    <submittedName>
        <fullName evidence="2">Uncharacterized protein</fullName>
    </submittedName>
</protein>
<evidence type="ECO:0000256" key="1">
    <source>
        <dbReference type="SAM" id="MobiDB-lite"/>
    </source>
</evidence>
<feature type="region of interest" description="Disordered" evidence="1">
    <location>
        <begin position="49"/>
        <end position="84"/>
    </location>
</feature>
<dbReference type="Proteomes" id="UP000298416">
    <property type="component" value="Unassembled WGS sequence"/>
</dbReference>
<dbReference type="AlphaFoldDB" id="A0A8X8X9U6"/>
<dbReference type="PANTHER" id="PTHR37911">
    <property type="entry name" value="OSJNBA0067K08.20 PROTEIN"/>
    <property type="match status" value="1"/>
</dbReference>
<accession>A0A8X8X9U6</accession>
<proteinExistence type="predicted"/>
<feature type="compositionally biased region" description="Low complexity" evidence="1">
    <location>
        <begin position="61"/>
        <end position="72"/>
    </location>
</feature>
<organism evidence="2">
    <name type="scientific">Salvia splendens</name>
    <name type="common">Scarlet sage</name>
    <dbReference type="NCBI Taxonomy" id="180675"/>
    <lineage>
        <taxon>Eukaryota</taxon>
        <taxon>Viridiplantae</taxon>
        <taxon>Streptophyta</taxon>
        <taxon>Embryophyta</taxon>
        <taxon>Tracheophyta</taxon>
        <taxon>Spermatophyta</taxon>
        <taxon>Magnoliopsida</taxon>
        <taxon>eudicotyledons</taxon>
        <taxon>Gunneridae</taxon>
        <taxon>Pentapetalae</taxon>
        <taxon>asterids</taxon>
        <taxon>lamiids</taxon>
        <taxon>Lamiales</taxon>
        <taxon>Lamiaceae</taxon>
        <taxon>Nepetoideae</taxon>
        <taxon>Mentheae</taxon>
        <taxon>Salviinae</taxon>
        <taxon>Salvia</taxon>
        <taxon>Salvia subgen. Calosphace</taxon>
        <taxon>core Calosphace</taxon>
    </lineage>
</organism>
<gene>
    <name evidence="2" type="ORF">SASPL_131750</name>
</gene>
<name>A0A8X8X9U6_SALSN</name>
<comment type="caution">
    <text evidence="2">The sequence shown here is derived from an EMBL/GenBank/DDBJ whole genome shotgun (WGS) entry which is preliminary data.</text>
</comment>
<reference evidence="2" key="2">
    <citation type="submission" date="2020-08" db="EMBL/GenBank/DDBJ databases">
        <title>Plant Genome Project.</title>
        <authorList>
            <person name="Zhang R.-G."/>
        </authorList>
    </citation>
    <scope>NUCLEOTIDE SEQUENCE</scope>
    <source>
        <strain evidence="2">Huo1</strain>
        <tissue evidence="2">Leaf</tissue>
    </source>
</reference>
<evidence type="ECO:0000313" key="2">
    <source>
        <dbReference type="EMBL" id="KAG6408729.1"/>
    </source>
</evidence>
<dbReference type="PANTHER" id="PTHR37911:SF1">
    <property type="entry name" value="OS04G0497900 PROTEIN"/>
    <property type="match status" value="1"/>
</dbReference>